<dbReference type="PANTHER" id="PTHR42760">
    <property type="entry name" value="SHORT-CHAIN DEHYDROGENASES/REDUCTASES FAMILY MEMBER"/>
    <property type="match status" value="1"/>
</dbReference>
<dbReference type="FunFam" id="3.40.50.720:FF:000084">
    <property type="entry name" value="Short-chain dehydrogenase reductase"/>
    <property type="match status" value="1"/>
</dbReference>
<keyword evidence="3" id="KW-0560">Oxidoreductase</keyword>
<evidence type="ECO:0000313" key="6">
    <source>
        <dbReference type="Proteomes" id="UP000076881"/>
    </source>
</evidence>
<dbReference type="InterPro" id="IPR057326">
    <property type="entry name" value="KR_dom"/>
</dbReference>
<dbReference type="PANTHER" id="PTHR42760:SF115">
    <property type="entry name" value="3-OXOACYL-[ACYL-CARRIER-PROTEIN] REDUCTASE FABG"/>
    <property type="match status" value="1"/>
</dbReference>
<dbReference type="GO" id="GO:0016616">
    <property type="term" value="F:oxidoreductase activity, acting on the CH-OH group of donors, NAD or NADP as acceptor"/>
    <property type="evidence" value="ECO:0007669"/>
    <property type="project" value="TreeGrafter"/>
</dbReference>
<organism evidence="5 6">
    <name type="scientific">Akanthomyces lecanii RCEF 1005</name>
    <dbReference type="NCBI Taxonomy" id="1081108"/>
    <lineage>
        <taxon>Eukaryota</taxon>
        <taxon>Fungi</taxon>
        <taxon>Dikarya</taxon>
        <taxon>Ascomycota</taxon>
        <taxon>Pezizomycotina</taxon>
        <taxon>Sordariomycetes</taxon>
        <taxon>Hypocreomycetidae</taxon>
        <taxon>Hypocreales</taxon>
        <taxon>Cordycipitaceae</taxon>
        <taxon>Akanthomyces</taxon>
        <taxon>Cordyceps confragosa</taxon>
    </lineage>
</organism>
<evidence type="ECO:0000313" key="5">
    <source>
        <dbReference type="EMBL" id="OAA71997.1"/>
    </source>
</evidence>
<evidence type="ECO:0000256" key="1">
    <source>
        <dbReference type="ARBA" id="ARBA00006484"/>
    </source>
</evidence>
<proteinExistence type="inferred from homology"/>
<sequence length="255" mass="26132">MSALYLESLFGLNGHLALVTGASSGIGRAMALALGLAGAKVVLVARRAEPLHAAVQQFRDQGVDAAGLAHDVRSTEAIKSAVLSAYGLPSILVNAAGVNTRVHMSDLTQEHWDETMAVNLTAAFRLGQAFGPAMAERGRGRIINVVSQQSLRAFGNSSVYGVSKAGLAGLTRSQAEAWSPRGVLCNAVAPGFVETPLTAAACAEEGVVAKHVARTMVGRNGVPGDFAGAAVYLASRASDAVTGTVLFVDGGYNAT</sequence>
<dbReference type="AlphaFoldDB" id="A0A168CZS9"/>
<dbReference type="InterPro" id="IPR002347">
    <property type="entry name" value="SDR_fam"/>
</dbReference>
<dbReference type="Pfam" id="PF13561">
    <property type="entry name" value="adh_short_C2"/>
    <property type="match status" value="1"/>
</dbReference>
<reference evidence="5 6" key="1">
    <citation type="journal article" date="2016" name="Genome Biol. Evol.">
        <title>Divergent and convergent evolution of fungal pathogenicity.</title>
        <authorList>
            <person name="Shang Y."/>
            <person name="Xiao G."/>
            <person name="Zheng P."/>
            <person name="Cen K."/>
            <person name="Zhan S."/>
            <person name="Wang C."/>
        </authorList>
    </citation>
    <scope>NUCLEOTIDE SEQUENCE [LARGE SCALE GENOMIC DNA]</scope>
    <source>
        <strain evidence="5 6">RCEF 1005</strain>
    </source>
</reference>
<dbReference type="OrthoDB" id="37659at2759"/>
<keyword evidence="2" id="KW-0521">NADP</keyword>
<dbReference type="SUPFAM" id="SSF51735">
    <property type="entry name" value="NAD(P)-binding Rossmann-fold domains"/>
    <property type="match status" value="1"/>
</dbReference>
<dbReference type="Proteomes" id="UP000076881">
    <property type="component" value="Unassembled WGS sequence"/>
</dbReference>
<keyword evidence="6" id="KW-1185">Reference proteome</keyword>
<dbReference type="InterPro" id="IPR020904">
    <property type="entry name" value="Sc_DH/Rdtase_CS"/>
</dbReference>
<name>A0A168CZS9_CORDF</name>
<dbReference type="PRINTS" id="PR00080">
    <property type="entry name" value="SDRFAMILY"/>
</dbReference>
<evidence type="ECO:0000259" key="4">
    <source>
        <dbReference type="SMART" id="SM00822"/>
    </source>
</evidence>
<gene>
    <name evidence="5" type="ORF">LEL_09232</name>
</gene>
<dbReference type="InterPro" id="IPR036291">
    <property type="entry name" value="NAD(P)-bd_dom_sf"/>
</dbReference>
<dbReference type="PRINTS" id="PR00081">
    <property type="entry name" value="GDHRDH"/>
</dbReference>
<evidence type="ECO:0000256" key="2">
    <source>
        <dbReference type="ARBA" id="ARBA00022857"/>
    </source>
</evidence>
<dbReference type="STRING" id="1081108.A0A168CZS9"/>
<feature type="domain" description="Ketoreductase" evidence="4">
    <location>
        <begin position="15"/>
        <end position="193"/>
    </location>
</feature>
<evidence type="ECO:0000256" key="3">
    <source>
        <dbReference type="ARBA" id="ARBA00023002"/>
    </source>
</evidence>
<accession>A0A168CZS9</accession>
<protein>
    <submittedName>
        <fullName evidence="5">NAD(P)-binding domain protein</fullName>
    </submittedName>
</protein>
<comment type="similarity">
    <text evidence="1">Belongs to the short-chain dehydrogenases/reductases (SDR) family.</text>
</comment>
<dbReference type="PROSITE" id="PS00061">
    <property type="entry name" value="ADH_SHORT"/>
    <property type="match status" value="1"/>
</dbReference>
<comment type="caution">
    <text evidence="5">The sequence shown here is derived from an EMBL/GenBank/DDBJ whole genome shotgun (WGS) entry which is preliminary data.</text>
</comment>
<dbReference type="SMART" id="SM00822">
    <property type="entry name" value="PKS_KR"/>
    <property type="match status" value="1"/>
</dbReference>
<dbReference type="Gene3D" id="3.40.50.720">
    <property type="entry name" value="NAD(P)-binding Rossmann-like Domain"/>
    <property type="match status" value="1"/>
</dbReference>
<dbReference type="EMBL" id="AZHF01000008">
    <property type="protein sequence ID" value="OAA71997.1"/>
    <property type="molecule type" value="Genomic_DNA"/>
</dbReference>